<dbReference type="OrthoDB" id="5182370at2"/>
<reference evidence="2 3" key="1">
    <citation type="submission" date="2012-08" db="EMBL/GenBank/DDBJ databases">
        <title>Whole genome shotgun sequence of Gordonia rhizosphera NBRC 16068.</title>
        <authorList>
            <person name="Takarada H."/>
            <person name="Isaki S."/>
            <person name="Hosoyama A."/>
            <person name="Tsuchikane K."/>
            <person name="Katsumata H."/>
            <person name="Baba S."/>
            <person name="Ohji S."/>
            <person name="Yamazaki S."/>
            <person name="Fujita N."/>
        </authorList>
    </citation>
    <scope>NUCLEOTIDE SEQUENCE [LARGE SCALE GENOMIC DNA]</scope>
    <source>
        <strain evidence="2 3">NBRC 16068</strain>
    </source>
</reference>
<proteinExistence type="predicted"/>
<comment type="caution">
    <text evidence="2">The sequence shown here is derived from an EMBL/GenBank/DDBJ whole genome shotgun (WGS) entry which is preliminary data.</text>
</comment>
<evidence type="ECO:0000256" key="1">
    <source>
        <dbReference type="SAM" id="Phobius"/>
    </source>
</evidence>
<dbReference type="InterPro" id="IPR011047">
    <property type="entry name" value="Quinoprotein_ADH-like_sf"/>
</dbReference>
<dbReference type="STRING" id="1108045.GORHZ_028_00300"/>
<dbReference type="RefSeq" id="WP_006330083.1">
    <property type="nucleotide sequence ID" value="NZ_BAHC01000028.1"/>
</dbReference>
<dbReference type="Proteomes" id="UP000008363">
    <property type="component" value="Unassembled WGS sequence"/>
</dbReference>
<sequence length="426" mass="44000">MGTLRPERRTRVDLAVSAAILVVLAVAALVVWAKSPVRHTDSAQSARPAADVAPATTVPERLSVAWRARSTATAGPSLARSVVVTAADGAVVGRDPATGDELWHYRRNLSLCAALAAWPTGTNSVLAVYRNSRGCSEVTALDGSSGQRVGARSSDADDHVQLSSDTGYVVSQGPTRLETWGSNLVRGIEYGRVDAPVKPDVQPGRTGCRLYSSALGGDRVAVIERCDRDTGYRLTVLGTVLDDDEKVQQYGSSLITEGTAGPPPVLVAMGSSGIAVYDGGADPPAPASDTPSGSLAPSIRRFTTDGVPSATNLVAGDPSPPTGPAVVTADGLTSYFTGKSTVILDTQTLRPIYQVPGTIGSGDTMGGQLLLPIPDGISVRDAATGREIRTIAVPRDGRGDAPVTLRTLGGAVVEQWGSTVQALRAS</sequence>
<keyword evidence="1" id="KW-1133">Transmembrane helix</keyword>
<evidence type="ECO:0000313" key="3">
    <source>
        <dbReference type="Proteomes" id="UP000008363"/>
    </source>
</evidence>
<keyword evidence="1" id="KW-0472">Membrane</keyword>
<dbReference type="SUPFAM" id="SSF50998">
    <property type="entry name" value="Quinoprotein alcohol dehydrogenase-like"/>
    <property type="match status" value="1"/>
</dbReference>
<dbReference type="Gene3D" id="2.130.10.10">
    <property type="entry name" value="YVTN repeat-like/Quinoprotein amine dehydrogenase"/>
    <property type="match status" value="1"/>
</dbReference>
<feature type="transmembrane region" description="Helical" evidence="1">
    <location>
        <begin position="12"/>
        <end position="33"/>
    </location>
</feature>
<keyword evidence="3" id="KW-1185">Reference proteome</keyword>
<dbReference type="AlphaFoldDB" id="K6W4C0"/>
<keyword evidence="1" id="KW-0812">Transmembrane</keyword>
<gene>
    <name evidence="2" type="ORF">GORHZ_028_00300</name>
</gene>
<organism evidence="2 3">
    <name type="scientific">Gordonia rhizosphera NBRC 16068</name>
    <dbReference type="NCBI Taxonomy" id="1108045"/>
    <lineage>
        <taxon>Bacteria</taxon>
        <taxon>Bacillati</taxon>
        <taxon>Actinomycetota</taxon>
        <taxon>Actinomycetes</taxon>
        <taxon>Mycobacteriales</taxon>
        <taxon>Gordoniaceae</taxon>
        <taxon>Gordonia</taxon>
    </lineage>
</organism>
<evidence type="ECO:0000313" key="2">
    <source>
        <dbReference type="EMBL" id="GAB88566.1"/>
    </source>
</evidence>
<accession>K6W4C0</accession>
<evidence type="ECO:0008006" key="4">
    <source>
        <dbReference type="Google" id="ProtNLM"/>
    </source>
</evidence>
<dbReference type="EMBL" id="BAHC01000028">
    <property type="protein sequence ID" value="GAB88566.1"/>
    <property type="molecule type" value="Genomic_DNA"/>
</dbReference>
<dbReference type="eggNOG" id="COG1520">
    <property type="taxonomic scope" value="Bacteria"/>
</dbReference>
<protein>
    <recommendedName>
        <fullName evidence="4">Pyrrolo-quinoline quinone</fullName>
    </recommendedName>
</protein>
<name>K6W4C0_9ACTN</name>
<dbReference type="InterPro" id="IPR015943">
    <property type="entry name" value="WD40/YVTN_repeat-like_dom_sf"/>
</dbReference>